<evidence type="ECO:0000313" key="3">
    <source>
        <dbReference type="Proteomes" id="UP000291084"/>
    </source>
</evidence>
<dbReference type="AlphaFoldDB" id="A0A0S3T556"/>
<feature type="signal peptide" evidence="1">
    <location>
        <begin position="1"/>
        <end position="26"/>
    </location>
</feature>
<sequence>MCMSMRPGRSNAGSIFSLWLVVNIITHPSPPPDLKPSMKFSKFDRLNFPLPSPRSFSISESCFGFDRSCTSLLQSMSSNTKMELPDISLMASIRSESELIQDKSKSYTSNFK</sequence>
<name>A0A0S3T556_PHAAN</name>
<feature type="chain" id="PRO_5006618973" evidence="1">
    <location>
        <begin position="27"/>
        <end position="112"/>
    </location>
</feature>
<dbReference type="Proteomes" id="UP000291084">
    <property type="component" value="Chromosome 10"/>
</dbReference>
<accession>A0A0S3T556</accession>
<keyword evidence="3" id="KW-1185">Reference proteome</keyword>
<evidence type="ECO:0000313" key="2">
    <source>
        <dbReference type="EMBL" id="BAU00035.1"/>
    </source>
</evidence>
<evidence type="ECO:0000256" key="1">
    <source>
        <dbReference type="SAM" id="SignalP"/>
    </source>
</evidence>
<proteinExistence type="predicted"/>
<gene>
    <name evidence="2" type="primary">Vigan.10G159100</name>
    <name evidence="2" type="ORF">VIGAN_10159100</name>
</gene>
<dbReference type="EMBL" id="AP015043">
    <property type="protein sequence ID" value="BAU00035.1"/>
    <property type="molecule type" value="Genomic_DNA"/>
</dbReference>
<protein>
    <submittedName>
        <fullName evidence="2">Uncharacterized protein</fullName>
    </submittedName>
</protein>
<organism evidence="2 3">
    <name type="scientific">Vigna angularis var. angularis</name>
    <dbReference type="NCBI Taxonomy" id="157739"/>
    <lineage>
        <taxon>Eukaryota</taxon>
        <taxon>Viridiplantae</taxon>
        <taxon>Streptophyta</taxon>
        <taxon>Embryophyta</taxon>
        <taxon>Tracheophyta</taxon>
        <taxon>Spermatophyta</taxon>
        <taxon>Magnoliopsida</taxon>
        <taxon>eudicotyledons</taxon>
        <taxon>Gunneridae</taxon>
        <taxon>Pentapetalae</taxon>
        <taxon>rosids</taxon>
        <taxon>fabids</taxon>
        <taxon>Fabales</taxon>
        <taxon>Fabaceae</taxon>
        <taxon>Papilionoideae</taxon>
        <taxon>50 kb inversion clade</taxon>
        <taxon>NPAAA clade</taxon>
        <taxon>indigoferoid/millettioid clade</taxon>
        <taxon>Phaseoleae</taxon>
        <taxon>Vigna</taxon>
    </lineage>
</organism>
<reference evidence="2 3" key="1">
    <citation type="journal article" date="2015" name="Sci. Rep.">
        <title>The power of single molecule real-time sequencing technology in the de novo assembly of a eukaryotic genome.</title>
        <authorList>
            <person name="Sakai H."/>
            <person name="Naito K."/>
            <person name="Ogiso-Tanaka E."/>
            <person name="Takahashi Y."/>
            <person name="Iseki K."/>
            <person name="Muto C."/>
            <person name="Satou K."/>
            <person name="Teruya K."/>
            <person name="Shiroma A."/>
            <person name="Shimoji M."/>
            <person name="Hirano T."/>
            <person name="Itoh T."/>
            <person name="Kaga A."/>
            <person name="Tomooka N."/>
        </authorList>
    </citation>
    <scope>NUCLEOTIDE SEQUENCE [LARGE SCALE GENOMIC DNA]</scope>
    <source>
        <strain evidence="3">cv. Shumari</strain>
    </source>
</reference>
<keyword evidence="1" id="KW-0732">Signal</keyword>